<dbReference type="SUPFAM" id="SSF81383">
    <property type="entry name" value="F-box domain"/>
    <property type="match status" value="1"/>
</dbReference>
<dbReference type="Gene3D" id="1.20.1280.50">
    <property type="match status" value="1"/>
</dbReference>
<name>A0ABQ0LAR5_MYCCL</name>
<keyword evidence="3" id="KW-1185">Reference proteome</keyword>
<evidence type="ECO:0000313" key="2">
    <source>
        <dbReference type="EMBL" id="GAT48193.1"/>
    </source>
</evidence>
<evidence type="ECO:0000313" key="3">
    <source>
        <dbReference type="Proteomes" id="UP000815677"/>
    </source>
</evidence>
<dbReference type="Proteomes" id="UP000815677">
    <property type="component" value="Unassembled WGS sequence"/>
</dbReference>
<protein>
    <recommendedName>
        <fullName evidence="1">F-box domain-containing protein</fullName>
    </recommendedName>
</protein>
<proteinExistence type="predicted"/>
<reference evidence="2" key="1">
    <citation type="submission" date="2014-09" db="EMBL/GenBank/DDBJ databases">
        <title>Genome sequence of the luminous mushroom Mycena chlorophos for searching fungal bioluminescence genes.</title>
        <authorList>
            <person name="Tanaka Y."/>
            <person name="Kasuga D."/>
            <person name="Oba Y."/>
            <person name="Hase S."/>
            <person name="Sato K."/>
            <person name="Oba Y."/>
            <person name="Sakakibara Y."/>
        </authorList>
    </citation>
    <scope>NUCLEOTIDE SEQUENCE</scope>
</reference>
<evidence type="ECO:0000259" key="1">
    <source>
        <dbReference type="Pfam" id="PF12937"/>
    </source>
</evidence>
<organism evidence="2 3">
    <name type="scientific">Mycena chlorophos</name>
    <name type="common">Agaric fungus</name>
    <name type="synonym">Agaricus chlorophos</name>
    <dbReference type="NCBI Taxonomy" id="658473"/>
    <lineage>
        <taxon>Eukaryota</taxon>
        <taxon>Fungi</taxon>
        <taxon>Dikarya</taxon>
        <taxon>Basidiomycota</taxon>
        <taxon>Agaricomycotina</taxon>
        <taxon>Agaricomycetes</taxon>
        <taxon>Agaricomycetidae</taxon>
        <taxon>Agaricales</taxon>
        <taxon>Marasmiineae</taxon>
        <taxon>Mycenaceae</taxon>
        <taxon>Mycena</taxon>
    </lineage>
</organism>
<gene>
    <name evidence="2" type="ORF">MCHLO_05620</name>
</gene>
<accession>A0ABQ0LAR5</accession>
<dbReference type="EMBL" id="DF844314">
    <property type="protein sequence ID" value="GAT48193.1"/>
    <property type="molecule type" value="Genomic_DNA"/>
</dbReference>
<dbReference type="Pfam" id="PF12937">
    <property type="entry name" value="F-box-like"/>
    <property type="match status" value="1"/>
</dbReference>
<feature type="domain" description="F-box" evidence="1">
    <location>
        <begin position="42"/>
        <end position="93"/>
    </location>
</feature>
<dbReference type="CDD" id="cd09917">
    <property type="entry name" value="F-box_SF"/>
    <property type="match status" value="1"/>
</dbReference>
<dbReference type="InterPro" id="IPR001810">
    <property type="entry name" value="F-box_dom"/>
</dbReference>
<dbReference type="InterPro" id="IPR036047">
    <property type="entry name" value="F-box-like_dom_sf"/>
</dbReference>
<sequence>MPLPTLPPATFIDQPASGRISPARYQQINLGIAKHLVASPVGRLPQEILSIIFSVFADMSGHCHRDLLVLLLVCWRWYTTARQTSSLWTVVYFPPDSKLTTAKPTWNLSAARMQWKRRLAMAGTLNVFAHFAAPSREAVFTVLTNEHPEHVAGFVVQGQRANLVRRLIQKLPLMTNLNHISVDLNSWSYTGAPTDQLIHQSPCLSIAILKGFVFGLAEVRAFTDAAPSLQELTLQSCLMPNLSTAGAEPILLPCLKRLVLEDSALDRLGFTRALHAPLLKELELIIANVDVTQAREILSLELVRTRRVGSTISLSLQTIVAPQFCGQRHGSAITWPLVRFQSESGCGERLIIGLMIAVDAIPASFTATVIGLVPVWPSHVQELLVETAGLDGVAWGELEGVPWADILSRLPSVRRMGFRKVSGGWEGTRQWLSSDLTMLEEIALDHQGGLPASCLVWVASLKKQFSVFEEKIKDGWYSKLWTRLAN</sequence>